<evidence type="ECO:0000313" key="2">
    <source>
        <dbReference type="EMBL" id="KKM73769.1"/>
    </source>
</evidence>
<comment type="caution">
    <text evidence="2">The sequence shown here is derived from an EMBL/GenBank/DDBJ whole genome shotgun (WGS) entry which is preliminary data.</text>
</comment>
<feature type="transmembrane region" description="Helical" evidence="1">
    <location>
        <begin position="103"/>
        <end position="125"/>
    </location>
</feature>
<protein>
    <submittedName>
        <fullName evidence="2">Uncharacterized protein</fullName>
    </submittedName>
</protein>
<dbReference type="AlphaFoldDB" id="A0A0F9JVE8"/>
<feature type="transmembrane region" description="Helical" evidence="1">
    <location>
        <begin position="6"/>
        <end position="29"/>
    </location>
</feature>
<proteinExistence type="predicted"/>
<sequence length="127" mass="14087">MVKKAFIAVALFFTLISVLAGVLLIVLPVDPDWRYYYKGTIHLQSDEEIALFKMAVVDYGLDLAPDQIATIASPGGTVAIFNIHAEAGFPYGEERIDIRDASWVSGLVVIHFALPFFGWFIFAGYQD</sequence>
<evidence type="ECO:0000256" key="1">
    <source>
        <dbReference type="SAM" id="Phobius"/>
    </source>
</evidence>
<reference evidence="2" key="1">
    <citation type="journal article" date="2015" name="Nature">
        <title>Complex archaea that bridge the gap between prokaryotes and eukaryotes.</title>
        <authorList>
            <person name="Spang A."/>
            <person name="Saw J.H."/>
            <person name="Jorgensen S.L."/>
            <person name="Zaremba-Niedzwiedzka K."/>
            <person name="Martijn J."/>
            <person name="Lind A.E."/>
            <person name="van Eijk R."/>
            <person name="Schleper C."/>
            <person name="Guy L."/>
            <person name="Ettema T.J."/>
        </authorList>
    </citation>
    <scope>NUCLEOTIDE SEQUENCE</scope>
</reference>
<keyword evidence="1" id="KW-0812">Transmembrane</keyword>
<keyword evidence="1" id="KW-0472">Membrane</keyword>
<accession>A0A0F9JVE8</accession>
<dbReference type="EMBL" id="LAZR01009249">
    <property type="protein sequence ID" value="KKM73769.1"/>
    <property type="molecule type" value="Genomic_DNA"/>
</dbReference>
<keyword evidence="1" id="KW-1133">Transmembrane helix</keyword>
<organism evidence="2">
    <name type="scientific">marine sediment metagenome</name>
    <dbReference type="NCBI Taxonomy" id="412755"/>
    <lineage>
        <taxon>unclassified sequences</taxon>
        <taxon>metagenomes</taxon>
        <taxon>ecological metagenomes</taxon>
    </lineage>
</organism>
<name>A0A0F9JVE8_9ZZZZ</name>
<gene>
    <name evidence="2" type="ORF">LCGC14_1407190</name>
</gene>